<evidence type="ECO:0000256" key="5">
    <source>
        <dbReference type="SAM" id="Phobius"/>
    </source>
</evidence>
<gene>
    <name evidence="7" type="ORF">MBO_02675</name>
</gene>
<dbReference type="EMBL" id="AOMT01000005">
    <property type="protein sequence ID" value="KDN26058.1"/>
    <property type="molecule type" value="Genomic_DNA"/>
</dbReference>
<dbReference type="RefSeq" id="WP_036362955.1">
    <property type="nucleotide sequence ID" value="NZ_AOMT01000005.1"/>
</dbReference>
<dbReference type="AlphaFoldDB" id="A0A066UPC5"/>
<feature type="transmembrane region" description="Helical" evidence="5">
    <location>
        <begin position="42"/>
        <end position="67"/>
    </location>
</feature>
<dbReference type="eggNOG" id="ENOG5033333">
    <property type="taxonomic scope" value="Bacteria"/>
</dbReference>
<evidence type="ECO:0000256" key="1">
    <source>
        <dbReference type="ARBA" id="ARBA00022475"/>
    </source>
</evidence>
<proteinExistence type="predicted"/>
<keyword evidence="3 5" id="KW-1133">Transmembrane helix</keyword>
<dbReference type="OrthoDB" id="6658900at2"/>
<dbReference type="InterPro" id="IPR010445">
    <property type="entry name" value="LapA_dom"/>
</dbReference>
<dbReference type="Pfam" id="PF06305">
    <property type="entry name" value="LapA_dom"/>
    <property type="match status" value="1"/>
</dbReference>
<dbReference type="GeneID" id="301975550"/>
<comment type="caution">
    <text evidence="7">The sequence shown here is derived from an EMBL/GenBank/DDBJ whole genome shotgun (WGS) entry which is preliminary data.</text>
</comment>
<name>A0A066UPC5_9GAMM</name>
<sequence>MHIILIVLLVAVCAYAIGLVLMNNSEVAVNLMFSSVPTMNLGLLLVVTIVLGVILGMLLALLVFRVFQNKWEISRLKKELKLTQSQLTEANIKLAQQSEVRPAERVIVENAAPVNATNDPHL</sequence>
<keyword evidence="8" id="KW-1185">Reference proteome</keyword>
<evidence type="ECO:0000313" key="8">
    <source>
        <dbReference type="Proteomes" id="UP000035860"/>
    </source>
</evidence>
<evidence type="ECO:0000313" key="7">
    <source>
        <dbReference type="EMBL" id="KDN26058.1"/>
    </source>
</evidence>
<reference evidence="7 8" key="1">
    <citation type="journal article" date="2014" name="Genome Announc.">
        <title>Draft Genome Sequence of Moraxella bovoculi Strain 237T (ATCC BAA-1259T) Isolated from a Calf with Infectious Bovine Keratoconjunctivitis.</title>
        <authorList>
            <person name="Calcutt M.J."/>
            <person name="Foecking M.F."/>
            <person name="Martin N.T."/>
            <person name="Mhlanga-Mutangadura T."/>
            <person name="Reilly T.J."/>
        </authorList>
    </citation>
    <scope>NUCLEOTIDE SEQUENCE [LARGE SCALE GENOMIC DNA]</scope>
    <source>
        <strain evidence="7 8">237</strain>
    </source>
</reference>
<evidence type="ECO:0000256" key="2">
    <source>
        <dbReference type="ARBA" id="ARBA00022692"/>
    </source>
</evidence>
<protein>
    <recommendedName>
        <fullName evidence="6">Lipopolysaccharide assembly protein A domain-containing protein</fullName>
    </recommendedName>
</protein>
<keyword evidence="4 5" id="KW-0472">Membrane</keyword>
<evidence type="ECO:0000259" key="6">
    <source>
        <dbReference type="Pfam" id="PF06305"/>
    </source>
</evidence>
<evidence type="ECO:0000256" key="4">
    <source>
        <dbReference type="ARBA" id="ARBA00023136"/>
    </source>
</evidence>
<feature type="domain" description="Lipopolysaccharide assembly protein A" evidence="6">
    <location>
        <begin position="23"/>
        <end position="87"/>
    </location>
</feature>
<dbReference type="Proteomes" id="UP000035860">
    <property type="component" value="Unassembled WGS sequence"/>
</dbReference>
<keyword evidence="1" id="KW-1003">Cell membrane</keyword>
<dbReference type="GO" id="GO:0005886">
    <property type="term" value="C:plasma membrane"/>
    <property type="evidence" value="ECO:0007669"/>
    <property type="project" value="InterPro"/>
</dbReference>
<keyword evidence="2 5" id="KW-0812">Transmembrane</keyword>
<evidence type="ECO:0000256" key="3">
    <source>
        <dbReference type="ARBA" id="ARBA00022989"/>
    </source>
</evidence>
<organism evidence="7 8">
    <name type="scientific">Moraxella bovoculi 237</name>
    <dbReference type="NCBI Taxonomy" id="743974"/>
    <lineage>
        <taxon>Bacteria</taxon>
        <taxon>Pseudomonadati</taxon>
        <taxon>Pseudomonadota</taxon>
        <taxon>Gammaproteobacteria</taxon>
        <taxon>Moraxellales</taxon>
        <taxon>Moraxellaceae</taxon>
        <taxon>Moraxella</taxon>
    </lineage>
</organism>
<accession>A0A066UPC5</accession>